<evidence type="ECO:0000256" key="4">
    <source>
        <dbReference type="ARBA" id="ARBA00023211"/>
    </source>
</evidence>
<dbReference type="AlphaFoldDB" id="A0AAW2ZCR4"/>
<dbReference type="InterPro" id="IPR000994">
    <property type="entry name" value="Pept_M24"/>
</dbReference>
<dbReference type="PROSITE" id="PS00491">
    <property type="entry name" value="PROLINE_PEPTIDASE"/>
    <property type="match status" value="1"/>
</dbReference>
<dbReference type="GO" id="GO:0070006">
    <property type="term" value="F:metalloaminopeptidase activity"/>
    <property type="evidence" value="ECO:0007669"/>
    <property type="project" value="InterPro"/>
</dbReference>
<comment type="caution">
    <text evidence="8">The sequence shown here is derived from an EMBL/GenBank/DDBJ whole genome shotgun (WGS) entry which is preliminary data.</text>
</comment>
<feature type="domain" description="Aminopeptidase P N-terminal" evidence="6">
    <location>
        <begin position="6"/>
        <end position="141"/>
    </location>
</feature>
<dbReference type="Pfam" id="PF00557">
    <property type="entry name" value="Peptidase_M24"/>
    <property type="match status" value="1"/>
</dbReference>
<comment type="similarity">
    <text evidence="5">Belongs to the peptidase M24B family.</text>
</comment>
<evidence type="ECO:0000256" key="2">
    <source>
        <dbReference type="ARBA" id="ARBA00022723"/>
    </source>
</evidence>
<evidence type="ECO:0000313" key="9">
    <source>
        <dbReference type="Proteomes" id="UP001431209"/>
    </source>
</evidence>
<dbReference type="SUPFAM" id="SSF55920">
    <property type="entry name" value="Creatinase/aminopeptidase"/>
    <property type="match status" value="1"/>
</dbReference>
<gene>
    <name evidence="8" type="ORF">AKO1_001182</name>
    <name evidence="7" type="ORF">AKO1_002943</name>
</gene>
<dbReference type="GO" id="GO:0006508">
    <property type="term" value="P:proteolysis"/>
    <property type="evidence" value="ECO:0007669"/>
    <property type="project" value="TreeGrafter"/>
</dbReference>
<name>A0AAW2ZCR4_9EUKA</name>
<proteinExistence type="inferred from homology"/>
<dbReference type="Gene3D" id="3.40.350.10">
    <property type="entry name" value="Creatinase/prolidase N-terminal domain"/>
    <property type="match status" value="1"/>
</dbReference>
<protein>
    <submittedName>
        <fullName evidence="8">Xaa-Pro dipeptidase</fullName>
    </submittedName>
</protein>
<evidence type="ECO:0000256" key="5">
    <source>
        <dbReference type="RuleBase" id="RU000590"/>
    </source>
</evidence>
<dbReference type="GO" id="GO:0030145">
    <property type="term" value="F:manganese ion binding"/>
    <property type="evidence" value="ECO:0007669"/>
    <property type="project" value="InterPro"/>
</dbReference>
<dbReference type="FunFam" id="3.90.230.10:FF:000002">
    <property type="entry name" value="Xaa-Pro aminopeptidase 3"/>
    <property type="match status" value="1"/>
</dbReference>
<keyword evidence="3" id="KW-0378">Hydrolase</keyword>
<keyword evidence="4" id="KW-0464">Manganese</keyword>
<dbReference type="InterPro" id="IPR052433">
    <property type="entry name" value="X-Pro_dipept-like"/>
</dbReference>
<dbReference type="InterPro" id="IPR007865">
    <property type="entry name" value="Aminopep_P_N"/>
</dbReference>
<dbReference type="PANTHER" id="PTHR43226">
    <property type="entry name" value="XAA-PRO AMINOPEPTIDASE 3"/>
    <property type="match status" value="1"/>
</dbReference>
<dbReference type="InterPro" id="IPR036005">
    <property type="entry name" value="Creatinase/aminopeptidase-like"/>
</dbReference>
<dbReference type="CDD" id="cd01087">
    <property type="entry name" value="Prolidase"/>
    <property type="match status" value="1"/>
</dbReference>
<reference evidence="8 9" key="1">
    <citation type="submission" date="2024-03" db="EMBL/GenBank/DDBJ databases">
        <title>The Acrasis kona genome and developmental transcriptomes reveal deep origins of eukaryotic multicellular pathways.</title>
        <authorList>
            <person name="Sheikh S."/>
            <person name="Fu C.-J."/>
            <person name="Brown M.W."/>
            <person name="Baldauf S.L."/>
        </authorList>
    </citation>
    <scope>NUCLEOTIDE SEQUENCE [LARGE SCALE GENOMIC DNA]</scope>
    <source>
        <strain evidence="8 9">ATCC MYA-3509</strain>
    </source>
</reference>
<dbReference type="InterPro" id="IPR001131">
    <property type="entry name" value="Peptidase_M24B_aminopep-P_CS"/>
</dbReference>
<dbReference type="EMBL" id="JAOPGA020001272">
    <property type="protein sequence ID" value="KAL0486833.1"/>
    <property type="molecule type" value="Genomic_DNA"/>
</dbReference>
<evidence type="ECO:0000313" key="8">
    <source>
        <dbReference type="EMBL" id="KAL0486833.1"/>
    </source>
</evidence>
<dbReference type="EMBL" id="JAOPGA020001135">
    <property type="protein sequence ID" value="KAL0485409.1"/>
    <property type="molecule type" value="Genomic_DNA"/>
</dbReference>
<keyword evidence="9" id="KW-1185">Reference proteome</keyword>
<dbReference type="SMART" id="SM01011">
    <property type="entry name" value="AMP_N"/>
    <property type="match status" value="1"/>
</dbReference>
<accession>A0AAW2ZCR4</accession>
<evidence type="ECO:0000259" key="6">
    <source>
        <dbReference type="SMART" id="SM01011"/>
    </source>
</evidence>
<evidence type="ECO:0000313" key="7">
    <source>
        <dbReference type="EMBL" id="KAL0485409.1"/>
    </source>
</evidence>
<evidence type="ECO:0000256" key="1">
    <source>
        <dbReference type="ARBA" id="ARBA00001936"/>
    </source>
</evidence>
<dbReference type="Pfam" id="PF05195">
    <property type="entry name" value="AMP_N"/>
    <property type="match status" value="1"/>
</dbReference>
<dbReference type="SUPFAM" id="SSF53092">
    <property type="entry name" value="Creatinase/prolidase N-terminal domain"/>
    <property type="match status" value="1"/>
</dbReference>
<dbReference type="Proteomes" id="UP001431209">
    <property type="component" value="Unassembled WGS sequence"/>
</dbReference>
<keyword evidence="2 5" id="KW-0479">Metal-binding</keyword>
<evidence type="ECO:0000256" key="3">
    <source>
        <dbReference type="ARBA" id="ARBA00022801"/>
    </source>
</evidence>
<dbReference type="Gene3D" id="3.90.230.10">
    <property type="entry name" value="Creatinase/methionine aminopeptidase superfamily"/>
    <property type="match status" value="1"/>
</dbReference>
<comment type="cofactor">
    <cofactor evidence="1">
        <name>Mn(2+)</name>
        <dbReference type="ChEBI" id="CHEBI:29035"/>
    </cofactor>
</comment>
<sequence>MLQTSRNRSVHLKRLIKSFGDSKGKQAAIYIEGTKTSQRIPTSDVDAEFRQESNFYWVTGCNEPDCAALVNIDDEQFVMLTPDLDDDHALWCGDFPLPEDYKTVLGANKVISNKPESLVKLVQELNIKKLYTLESKNDTLQNTLKDVTVDKSTLYGTLRDLRMIKLSDEIEEMKKICKVSADAHIQVMRHAKPNINEYQLEAVFRYYTSLQGATRLAYSVISAGDERGATLHYVNNNKVVKDGSLYLIDAGAEFPDSYYASDITRTYPINGKFTQKQKEIYEIVLKANKEVIASMKPGVQWVDMHRLADRIITQGLLDLNILKGDIEELIKNHVGGYFLPHGLGHAIGLDVHDPPNRDGSFKAINEPGIRYLRTHCELKEGVALTVEPGLYFVPRLLRKALADPVLSKFLNKEKLEQYFDFGGIRIEDDVVVTKDGVLVLTSDVPKEIDEMEAIIGKSQ</sequence>
<dbReference type="InterPro" id="IPR029149">
    <property type="entry name" value="Creatin/AminoP/Spt16_N"/>
</dbReference>
<dbReference type="PANTHER" id="PTHR43226:SF1">
    <property type="entry name" value="XAA-PRO DIPEPTIDASE"/>
    <property type="match status" value="1"/>
</dbReference>
<organism evidence="8 9">
    <name type="scientific">Acrasis kona</name>
    <dbReference type="NCBI Taxonomy" id="1008807"/>
    <lineage>
        <taxon>Eukaryota</taxon>
        <taxon>Discoba</taxon>
        <taxon>Heterolobosea</taxon>
        <taxon>Tetramitia</taxon>
        <taxon>Eutetramitia</taxon>
        <taxon>Acrasidae</taxon>
        <taxon>Acrasis</taxon>
    </lineage>
</organism>